<gene>
    <name evidence="19" type="primary">bcsA</name>
    <name evidence="19" type="ORF">CWE21_00465</name>
</gene>
<feature type="transmembrane region" description="Helical" evidence="16">
    <location>
        <begin position="532"/>
        <end position="561"/>
    </location>
</feature>
<evidence type="ECO:0000256" key="13">
    <source>
        <dbReference type="ARBA" id="ARBA00022989"/>
    </source>
</evidence>
<dbReference type="GO" id="GO:0016760">
    <property type="term" value="F:cellulose synthase (UDP-forming) activity"/>
    <property type="evidence" value="ECO:0007669"/>
    <property type="project" value="UniProtKB-EC"/>
</dbReference>
<evidence type="ECO:0000259" key="18">
    <source>
        <dbReference type="Pfam" id="PF07238"/>
    </source>
</evidence>
<name>A0A432XPK2_9GAMM</name>
<keyword evidence="12 16" id="KW-0135">Cellulose biosynthesis</keyword>
<dbReference type="AlphaFoldDB" id="A0A432XPK2"/>
<comment type="catalytic activity">
    <reaction evidence="15 16">
        <text>[(1-&gt;4)-beta-D-glucosyl](n) + UDP-alpha-D-glucose = [(1-&gt;4)-beta-D-glucosyl](n+1) + UDP + H(+)</text>
        <dbReference type="Rhea" id="RHEA:19929"/>
        <dbReference type="Rhea" id="RHEA-COMP:10033"/>
        <dbReference type="Rhea" id="RHEA-COMP:10034"/>
        <dbReference type="ChEBI" id="CHEBI:15378"/>
        <dbReference type="ChEBI" id="CHEBI:18246"/>
        <dbReference type="ChEBI" id="CHEBI:58223"/>
        <dbReference type="ChEBI" id="CHEBI:58885"/>
        <dbReference type="EC" id="2.4.1.12"/>
    </reaction>
</comment>
<dbReference type="SUPFAM" id="SSF141371">
    <property type="entry name" value="PilZ domain-like"/>
    <property type="match status" value="1"/>
</dbReference>
<keyword evidence="20" id="KW-1185">Reference proteome</keyword>
<evidence type="ECO:0000256" key="15">
    <source>
        <dbReference type="ARBA" id="ARBA00048682"/>
    </source>
</evidence>
<comment type="cofactor">
    <cofactor evidence="16">
        <name>Mg(2+)</name>
        <dbReference type="ChEBI" id="CHEBI:18420"/>
    </cofactor>
</comment>
<dbReference type="InterPro" id="IPR003919">
    <property type="entry name" value="Cell_synth_A"/>
</dbReference>
<keyword evidence="9 16" id="KW-0328">Glycosyltransferase</keyword>
<dbReference type="SUPFAM" id="SSF53448">
    <property type="entry name" value="Nucleotide-diphospho-sugar transferases"/>
    <property type="match status" value="1"/>
</dbReference>
<keyword evidence="6 16" id="KW-1003">Cell membrane</keyword>
<dbReference type="NCBIfam" id="TIGR03030">
    <property type="entry name" value="CelA"/>
    <property type="match status" value="1"/>
</dbReference>
<dbReference type="PRINTS" id="PR01439">
    <property type="entry name" value="CELLSNTHASEA"/>
</dbReference>
<dbReference type="Proteomes" id="UP000286678">
    <property type="component" value="Unassembled WGS sequence"/>
</dbReference>
<dbReference type="PANTHER" id="PTHR43867:SF2">
    <property type="entry name" value="CELLULOSE SYNTHASE CATALYTIC SUBUNIT A [UDP-FORMING]"/>
    <property type="match status" value="1"/>
</dbReference>
<feature type="transmembrane region" description="Helical" evidence="16">
    <location>
        <begin position="659"/>
        <end position="683"/>
    </location>
</feature>
<keyword evidence="13 16" id="KW-1133">Transmembrane helix</keyword>
<evidence type="ECO:0000313" key="19">
    <source>
        <dbReference type="EMBL" id="RUO50612.1"/>
    </source>
</evidence>
<proteinExistence type="inferred from homology"/>
<sequence length="856" mass="98163">MILIRQQWQELRRRQPVLRAAMNMLLLYLEVVLLQVNPQRQAKLGPEFDKRRSLRFWFPHVRWDRPNPLDVIRILLQSVWLLVAKTRIERDQQRRRGWSVATPVEVTQKGVRATLSHPLRWATLWFERFFQQRAQSQTTRWNLPFRIVLTIIASATALIIIGLPMEATSQAILLLCFWAVALWVRNIRGRIPLLLMVTLSVLVSTRYLFWRVTQTINWDVTMDMVFGLILLSAEVYAWTILTLGYIQSAWPLQRKVAPLPDDVGLWPSVDIFIPTYNEPLSVVRHTILAAQVIDWPQEKLNVYVLDDGKRDEIRRFCEEINATYLTRPDNSHAKAGNLNHALKYSSGDYIAIFDCDHIPTRGFLQLTMGWFLRDDKLALVQTPHHFFSADPFEKNLRVFRKNPNEGELFYGLIQDGNDMWNASFFCGSCAVMKRGPLQEVGGIAVETVTEDAHTALKLHRRGYNSAYLNIPLAAGLATESLSAHIGQRIRWARGMAQIFRVDNPLVGKGLNWGQRLCYANAMLYFLNGIPRVIFLLAPLAFLLLHSYIVFAPAIMIAIYAIPHLVHANLANSRSQGKFRHSFWAEMYETVLAWYILRPTTVALISPKLGKFNVTQKGGITERSFFDWRISWPYITLITLSLLGFGFGVWRLIEGPKDEYLTVVLNLFWVTYNLILLGGAVAVAEEAKQVRNAHRINVNKVVTIVDHEERMYQVTMTDFSHAGVGLELPKGLLLREGDLVNLILVDGTQQIAVKLQVKSRRGQSVGTRVLFDTYEQERAFLRATFARADAWLGWRPEDSVDKPIQSLTEVVGIGIKGYQRLFLHLAPRMRPVANLLGRAWRTFLSILPRSPITRNEG</sequence>
<feature type="transmembrane region" description="Helical" evidence="16">
    <location>
        <begin position="191"/>
        <end position="209"/>
    </location>
</feature>
<evidence type="ECO:0000256" key="4">
    <source>
        <dbReference type="ARBA" id="ARBA00012539"/>
    </source>
</evidence>
<evidence type="ECO:0000256" key="3">
    <source>
        <dbReference type="ARBA" id="ARBA00006739"/>
    </source>
</evidence>
<dbReference type="InterPro" id="IPR009875">
    <property type="entry name" value="PilZ_domain"/>
</dbReference>
<dbReference type="InterPro" id="IPR001173">
    <property type="entry name" value="Glyco_trans_2-like"/>
</dbReference>
<organism evidence="19 20">
    <name type="scientific">Pseudidiomarina aquimaris</name>
    <dbReference type="NCBI Taxonomy" id="641841"/>
    <lineage>
        <taxon>Bacteria</taxon>
        <taxon>Pseudomonadati</taxon>
        <taxon>Pseudomonadota</taxon>
        <taxon>Gammaproteobacteria</taxon>
        <taxon>Alteromonadales</taxon>
        <taxon>Idiomarinaceae</taxon>
        <taxon>Pseudidiomarina</taxon>
    </lineage>
</organism>
<dbReference type="InterPro" id="IPR050321">
    <property type="entry name" value="Glycosyltr_2/OpgH_subfam"/>
</dbReference>
<feature type="domain" description="Glycosyltransferase 2-like" evidence="17">
    <location>
        <begin position="271"/>
        <end position="440"/>
    </location>
</feature>
<keyword evidence="10 16" id="KW-0808">Transferase</keyword>
<reference evidence="20" key="1">
    <citation type="journal article" date="2018" name="Front. Microbiol.">
        <title>Genome-Based Analysis Reveals the Taxonomy and Diversity of the Family Idiomarinaceae.</title>
        <authorList>
            <person name="Liu Y."/>
            <person name="Lai Q."/>
            <person name="Shao Z."/>
        </authorList>
    </citation>
    <scope>NUCLEOTIDE SEQUENCE [LARGE SCALE GENOMIC DNA]</scope>
    <source>
        <strain evidence="20">SW15</strain>
    </source>
</reference>
<dbReference type="UniPathway" id="UPA00694"/>
<protein>
    <recommendedName>
        <fullName evidence="5 16">Cellulose synthase catalytic subunit [UDP-forming]</fullName>
        <ecNumber evidence="4 16">2.4.1.12</ecNumber>
    </recommendedName>
</protein>
<dbReference type="Pfam" id="PF07238">
    <property type="entry name" value="PilZ"/>
    <property type="match status" value="1"/>
</dbReference>
<dbReference type="EMBL" id="PIPT01000001">
    <property type="protein sequence ID" value="RUO50612.1"/>
    <property type="molecule type" value="Genomic_DNA"/>
</dbReference>
<dbReference type="GO" id="GO:0035438">
    <property type="term" value="F:cyclic-di-GMP binding"/>
    <property type="evidence" value="ECO:0007669"/>
    <property type="project" value="InterPro"/>
</dbReference>
<comment type="function">
    <text evidence="16">Catalytic subunit of cellulose synthase. It polymerizes uridine 5'-diphosphate glucose to cellulose.</text>
</comment>
<evidence type="ECO:0000256" key="1">
    <source>
        <dbReference type="ARBA" id="ARBA00004429"/>
    </source>
</evidence>
<evidence type="ECO:0000256" key="6">
    <source>
        <dbReference type="ARBA" id="ARBA00022475"/>
    </source>
</evidence>
<comment type="caution">
    <text evidence="19">The sequence shown here is derived from an EMBL/GenBank/DDBJ whole genome shotgun (WGS) entry which is preliminary data.</text>
</comment>
<comment type="similarity">
    <text evidence="3">Belongs to the glycosyltransferase 2 family.</text>
</comment>
<dbReference type="NCBIfam" id="NF008558">
    <property type="entry name" value="PRK11498.1"/>
    <property type="match status" value="1"/>
</dbReference>
<evidence type="ECO:0000256" key="2">
    <source>
        <dbReference type="ARBA" id="ARBA00005186"/>
    </source>
</evidence>
<dbReference type="EC" id="2.4.1.12" evidence="4 16"/>
<evidence type="ECO:0000256" key="14">
    <source>
        <dbReference type="ARBA" id="ARBA00023136"/>
    </source>
</evidence>
<evidence type="ECO:0000256" key="8">
    <source>
        <dbReference type="ARBA" id="ARBA00022636"/>
    </source>
</evidence>
<comment type="subcellular location">
    <subcellularLocation>
        <location evidence="1">Cell inner membrane</location>
        <topology evidence="1">Multi-pass membrane protein</topology>
    </subcellularLocation>
</comment>
<feature type="transmembrane region" description="Helical" evidence="16">
    <location>
        <begin position="143"/>
        <end position="161"/>
    </location>
</feature>
<accession>A0A432XPK2</accession>
<dbReference type="PANTHER" id="PTHR43867">
    <property type="entry name" value="CELLULOSE SYNTHASE CATALYTIC SUBUNIT A [UDP-FORMING]"/>
    <property type="match status" value="1"/>
</dbReference>
<dbReference type="GO" id="GO:0006011">
    <property type="term" value="P:UDP-alpha-D-glucose metabolic process"/>
    <property type="evidence" value="ECO:0007669"/>
    <property type="project" value="InterPro"/>
</dbReference>
<dbReference type="Pfam" id="PF00535">
    <property type="entry name" value="Glycos_transf_2"/>
    <property type="match status" value="1"/>
</dbReference>
<keyword evidence="11 16" id="KW-0812">Transmembrane</keyword>
<dbReference type="CDD" id="cd06421">
    <property type="entry name" value="CESA_CelA_like"/>
    <property type="match status" value="1"/>
</dbReference>
<dbReference type="FunFam" id="3.90.550.10:FF:000061">
    <property type="entry name" value="Cellulose synthase catalytic subunit [UDP-forming]"/>
    <property type="match status" value="1"/>
</dbReference>
<dbReference type="RefSeq" id="WP_126832122.1">
    <property type="nucleotide sequence ID" value="NZ_PIPT01000001.1"/>
</dbReference>
<evidence type="ECO:0000313" key="20">
    <source>
        <dbReference type="Proteomes" id="UP000286678"/>
    </source>
</evidence>
<comment type="pathway">
    <text evidence="2 16">Glycan metabolism; bacterial cellulose biosynthesis.</text>
</comment>
<keyword evidence="14 16" id="KW-0472">Membrane</keyword>
<evidence type="ECO:0000256" key="12">
    <source>
        <dbReference type="ARBA" id="ARBA00022916"/>
    </source>
</evidence>
<dbReference type="GO" id="GO:0030244">
    <property type="term" value="P:cellulose biosynthetic process"/>
    <property type="evidence" value="ECO:0007669"/>
    <property type="project" value="UniProtKB-KW"/>
</dbReference>
<dbReference type="Gene3D" id="3.90.550.10">
    <property type="entry name" value="Spore Coat Polysaccharide Biosynthesis Protein SpsA, Chain A"/>
    <property type="match status" value="1"/>
</dbReference>
<keyword evidence="7 16" id="KW-0997">Cell inner membrane</keyword>
<evidence type="ECO:0000256" key="9">
    <source>
        <dbReference type="ARBA" id="ARBA00022676"/>
    </source>
</evidence>
<evidence type="ECO:0000256" key="7">
    <source>
        <dbReference type="ARBA" id="ARBA00022519"/>
    </source>
</evidence>
<feature type="transmembrane region" description="Helical" evidence="16">
    <location>
        <begin position="224"/>
        <end position="246"/>
    </location>
</feature>
<keyword evidence="8 16" id="KW-0973">c-di-GMP</keyword>
<evidence type="ECO:0000256" key="10">
    <source>
        <dbReference type="ARBA" id="ARBA00022679"/>
    </source>
</evidence>
<feature type="transmembrane region" description="Helical" evidence="16">
    <location>
        <begin position="631"/>
        <end position="652"/>
    </location>
</feature>
<evidence type="ECO:0000259" key="17">
    <source>
        <dbReference type="Pfam" id="PF00535"/>
    </source>
</evidence>
<dbReference type="InterPro" id="IPR029044">
    <property type="entry name" value="Nucleotide-diphossugar_trans"/>
</dbReference>
<feature type="transmembrane region" description="Helical" evidence="16">
    <location>
        <begin position="167"/>
        <end position="184"/>
    </location>
</feature>
<evidence type="ECO:0000256" key="5">
    <source>
        <dbReference type="ARBA" id="ARBA00018714"/>
    </source>
</evidence>
<evidence type="ECO:0000256" key="16">
    <source>
        <dbReference type="RuleBase" id="RU365020"/>
    </source>
</evidence>
<feature type="domain" description="PilZ" evidence="18">
    <location>
        <begin position="688"/>
        <end position="783"/>
    </location>
</feature>
<evidence type="ECO:0000256" key="11">
    <source>
        <dbReference type="ARBA" id="ARBA00022692"/>
    </source>
</evidence>
<dbReference type="Gene3D" id="2.40.10.220">
    <property type="entry name" value="predicted glycosyltransferase like domains"/>
    <property type="match status" value="1"/>
</dbReference>
<dbReference type="GO" id="GO:0005886">
    <property type="term" value="C:plasma membrane"/>
    <property type="evidence" value="ECO:0007669"/>
    <property type="project" value="UniProtKB-SubCell"/>
</dbReference>
<dbReference type="OrthoDB" id="9806824at2"/>